<dbReference type="RefSeq" id="WP_279246680.1">
    <property type="nucleotide sequence ID" value="NZ_SHNN01000004.1"/>
</dbReference>
<feature type="signal peptide" evidence="2">
    <location>
        <begin position="1"/>
        <end position="21"/>
    </location>
</feature>
<protein>
    <submittedName>
        <fullName evidence="3">Uncharacterized protein</fullName>
    </submittedName>
</protein>
<evidence type="ECO:0000256" key="1">
    <source>
        <dbReference type="SAM" id="MobiDB-lite"/>
    </source>
</evidence>
<organism evidence="3 4">
    <name type="scientific">Candidatus Litorirhabdus singularis</name>
    <dbReference type="NCBI Taxonomy" id="2518993"/>
    <lineage>
        <taxon>Bacteria</taxon>
        <taxon>Pseudomonadati</taxon>
        <taxon>Pseudomonadota</taxon>
        <taxon>Gammaproteobacteria</taxon>
        <taxon>Cellvibrionales</taxon>
        <taxon>Halieaceae</taxon>
        <taxon>Candidatus Litorirhabdus</taxon>
    </lineage>
</organism>
<accession>A0ABT3TK13</accession>
<keyword evidence="4" id="KW-1185">Reference proteome</keyword>
<reference evidence="3" key="1">
    <citation type="submission" date="2019-02" db="EMBL/GenBank/DDBJ databases">
        <authorList>
            <person name="Li S.-H."/>
        </authorList>
    </citation>
    <scope>NUCLEOTIDE SEQUENCE</scope>
    <source>
        <strain evidence="3">IMCC14734</strain>
    </source>
</reference>
<keyword evidence="2" id="KW-0732">Signal</keyword>
<gene>
    <name evidence="3" type="ORF">EYC98_17435</name>
</gene>
<feature type="chain" id="PRO_5045764182" evidence="2">
    <location>
        <begin position="22"/>
        <end position="80"/>
    </location>
</feature>
<dbReference type="Proteomes" id="UP001143362">
    <property type="component" value="Unassembled WGS sequence"/>
</dbReference>
<evidence type="ECO:0000313" key="3">
    <source>
        <dbReference type="EMBL" id="MCX2982647.1"/>
    </source>
</evidence>
<feature type="compositionally biased region" description="Low complexity" evidence="1">
    <location>
        <begin position="45"/>
        <end position="59"/>
    </location>
</feature>
<evidence type="ECO:0000313" key="4">
    <source>
        <dbReference type="Proteomes" id="UP001143362"/>
    </source>
</evidence>
<comment type="caution">
    <text evidence="3">The sequence shown here is derived from an EMBL/GenBank/DDBJ whole genome shotgun (WGS) entry which is preliminary data.</text>
</comment>
<proteinExistence type="predicted"/>
<sequence length="80" mass="8064">MLRNGILGLVAVTLVASSVLAQPEDAATDATPQPDAVPDKPAPPARSAASQGSADSGAADEYRASEQISDDLSVSFPVDI</sequence>
<evidence type="ECO:0000256" key="2">
    <source>
        <dbReference type="SAM" id="SignalP"/>
    </source>
</evidence>
<name>A0ABT3TK13_9GAMM</name>
<feature type="compositionally biased region" description="Low complexity" evidence="1">
    <location>
        <begin position="24"/>
        <end position="36"/>
    </location>
</feature>
<feature type="region of interest" description="Disordered" evidence="1">
    <location>
        <begin position="24"/>
        <end position="80"/>
    </location>
</feature>
<dbReference type="EMBL" id="SHNN01000004">
    <property type="protein sequence ID" value="MCX2982647.1"/>
    <property type="molecule type" value="Genomic_DNA"/>
</dbReference>